<name>A0ABW4MKQ0_9BACI</name>
<keyword evidence="3" id="KW-1185">Reference proteome</keyword>
<gene>
    <name evidence="2" type="ORF">ACFSFW_07605</name>
</gene>
<dbReference type="CDD" id="cd04301">
    <property type="entry name" value="NAT_SF"/>
    <property type="match status" value="1"/>
</dbReference>
<dbReference type="GO" id="GO:0016746">
    <property type="term" value="F:acyltransferase activity"/>
    <property type="evidence" value="ECO:0007669"/>
    <property type="project" value="UniProtKB-KW"/>
</dbReference>
<dbReference type="EMBL" id="JBHUEK010000010">
    <property type="protein sequence ID" value="MFD1778531.1"/>
    <property type="molecule type" value="Genomic_DNA"/>
</dbReference>
<protein>
    <submittedName>
        <fullName evidence="2">GNAT family N-acetyltransferase</fullName>
        <ecNumber evidence="2">2.3.-.-</ecNumber>
    </submittedName>
</protein>
<keyword evidence="2" id="KW-0808">Transferase</keyword>
<dbReference type="SUPFAM" id="SSF55729">
    <property type="entry name" value="Acyl-CoA N-acyltransferases (Nat)"/>
    <property type="match status" value="1"/>
</dbReference>
<comment type="caution">
    <text evidence="2">The sequence shown here is derived from an EMBL/GenBank/DDBJ whole genome shotgun (WGS) entry which is preliminary data.</text>
</comment>
<evidence type="ECO:0000313" key="3">
    <source>
        <dbReference type="Proteomes" id="UP001597227"/>
    </source>
</evidence>
<evidence type="ECO:0000313" key="2">
    <source>
        <dbReference type="EMBL" id="MFD1778531.1"/>
    </source>
</evidence>
<dbReference type="RefSeq" id="WP_388036797.1">
    <property type="nucleotide sequence ID" value="NZ_JBHUEK010000010.1"/>
</dbReference>
<dbReference type="PROSITE" id="PS51186">
    <property type="entry name" value="GNAT"/>
    <property type="match status" value="1"/>
</dbReference>
<feature type="domain" description="N-acetyltransferase" evidence="1">
    <location>
        <begin position="1"/>
        <end position="166"/>
    </location>
</feature>
<keyword evidence="2" id="KW-0012">Acyltransferase</keyword>
<organism evidence="2 3">
    <name type="scientific">Fredinandcohnia salidurans</name>
    <dbReference type="NCBI Taxonomy" id="2595041"/>
    <lineage>
        <taxon>Bacteria</taxon>
        <taxon>Bacillati</taxon>
        <taxon>Bacillota</taxon>
        <taxon>Bacilli</taxon>
        <taxon>Bacillales</taxon>
        <taxon>Bacillaceae</taxon>
        <taxon>Fredinandcohnia</taxon>
    </lineage>
</organism>
<evidence type="ECO:0000259" key="1">
    <source>
        <dbReference type="PROSITE" id="PS51186"/>
    </source>
</evidence>
<dbReference type="EC" id="2.3.-.-" evidence="2"/>
<dbReference type="InterPro" id="IPR016181">
    <property type="entry name" value="Acyl_CoA_acyltransferase"/>
</dbReference>
<dbReference type="InterPro" id="IPR000182">
    <property type="entry name" value="GNAT_dom"/>
</dbReference>
<sequence length="174" mass="19393">MKIRKAVITDASGIAKVHVDSWRSTYSGIVPDDFLQQLSYESRELMWKKGIPNGHIFIAENEQGEVVGFSCGGKERSGEYENFHGELYAIYILQEYQGRGLGKKLVAPVVRQLLGENITTMLVLVLGDNKSCLFYEALGAIKLDSVEIEIGGKKLKEAVYGWDDLKTSFATIIK</sequence>
<reference evidence="3" key="1">
    <citation type="journal article" date="2019" name="Int. J. Syst. Evol. Microbiol.">
        <title>The Global Catalogue of Microorganisms (GCM) 10K type strain sequencing project: providing services to taxonomists for standard genome sequencing and annotation.</title>
        <authorList>
            <consortium name="The Broad Institute Genomics Platform"/>
            <consortium name="The Broad Institute Genome Sequencing Center for Infectious Disease"/>
            <person name="Wu L."/>
            <person name="Ma J."/>
        </authorList>
    </citation>
    <scope>NUCLEOTIDE SEQUENCE [LARGE SCALE GENOMIC DNA]</scope>
    <source>
        <strain evidence="3">CCUG 15531</strain>
    </source>
</reference>
<accession>A0ABW4MKQ0</accession>
<dbReference type="Gene3D" id="3.40.630.30">
    <property type="match status" value="1"/>
</dbReference>
<dbReference type="Proteomes" id="UP001597227">
    <property type="component" value="Unassembled WGS sequence"/>
</dbReference>
<dbReference type="Pfam" id="PF00583">
    <property type="entry name" value="Acetyltransf_1"/>
    <property type="match status" value="1"/>
</dbReference>
<proteinExistence type="predicted"/>